<protein>
    <submittedName>
        <fullName evidence="2">Uncharacterized protein</fullName>
    </submittedName>
</protein>
<evidence type="ECO:0000313" key="3">
    <source>
        <dbReference type="Proteomes" id="UP000184172"/>
    </source>
</evidence>
<sequence length="175" mass="20079">MNNLQFLRKFALIIIFMISVFLFFLFWNTQNMGNDINNSVNAESFNVEQKLLIITEPSPFKDLIVEGLKDYYKNSTVLIEVVNDKSIAVTDAAYFKAILVLHRWEANAPTRNIQSFLDKNESFKNTIIILTTSWNGLEKLENVDALTGASVMNNAPIFTNKLIERIDLILENKKL</sequence>
<evidence type="ECO:0000256" key="1">
    <source>
        <dbReference type="SAM" id="Phobius"/>
    </source>
</evidence>
<feature type="transmembrane region" description="Helical" evidence="1">
    <location>
        <begin position="6"/>
        <end position="27"/>
    </location>
</feature>
<gene>
    <name evidence="2" type="ORF">SAMN04487908_106101</name>
</gene>
<proteinExistence type="predicted"/>
<name>A0A1M6EME2_9FLAO</name>
<dbReference type="AlphaFoldDB" id="A0A1M6EME2"/>
<accession>A0A1M6EME2</accession>
<keyword evidence="1" id="KW-1133">Transmembrane helix</keyword>
<dbReference type="EMBL" id="FQYV01000006">
    <property type="protein sequence ID" value="SHI86448.1"/>
    <property type="molecule type" value="Genomic_DNA"/>
</dbReference>
<evidence type="ECO:0000313" key="2">
    <source>
        <dbReference type="EMBL" id="SHI86448.1"/>
    </source>
</evidence>
<dbReference type="Proteomes" id="UP000184172">
    <property type="component" value="Unassembled WGS sequence"/>
</dbReference>
<dbReference type="STRING" id="797419.SAMN05216556_101172"/>
<keyword evidence="3" id="KW-1185">Reference proteome</keyword>
<keyword evidence="1" id="KW-0812">Transmembrane</keyword>
<keyword evidence="1" id="KW-0472">Membrane</keyword>
<organism evidence="2 3">
    <name type="scientific">Aequorivita viscosa</name>
    <dbReference type="NCBI Taxonomy" id="797419"/>
    <lineage>
        <taxon>Bacteria</taxon>
        <taxon>Pseudomonadati</taxon>
        <taxon>Bacteroidota</taxon>
        <taxon>Flavobacteriia</taxon>
        <taxon>Flavobacteriales</taxon>
        <taxon>Flavobacteriaceae</taxon>
        <taxon>Aequorivita</taxon>
    </lineage>
</organism>
<reference evidence="3" key="1">
    <citation type="submission" date="2016-11" db="EMBL/GenBank/DDBJ databases">
        <authorList>
            <person name="Varghese N."/>
            <person name="Submissions S."/>
        </authorList>
    </citation>
    <scope>NUCLEOTIDE SEQUENCE [LARGE SCALE GENOMIC DNA]</scope>
    <source>
        <strain evidence="3">DSM 26349</strain>
    </source>
</reference>